<proteinExistence type="predicted"/>
<gene>
    <name evidence="2" type="ORF">OCBIM_22004937mg</name>
</gene>
<dbReference type="AlphaFoldDB" id="A0A0L8FXG9"/>
<dbReference type="EMBL" id="KQ425476">
    <property type="protein sequence ID" value="KOF69441.1"/>
    <property type="molecule type" value="Genomic_DNA"/>
</dbReference>
<feature type="region of interest" description="Disordered" evidence="1">
    <location>
        <begin position="24"/>
        <end position="49"/>
    </location>
</feature>
<evidence type="ECO:0000313" key="2">
    <source>
        <dbReference type="EMBL" id="KOF69441.1"/>
    </source>
</evidence>
<name>A0A0L8FXG9_OCTBM</name>
<evidence type="ECO:0000256" key="1">
    <source>
        <dbReference type="SAM" id="MobiDB-lite"/>
    </source>
</evidence>
<accession>A0A0L8FXG9</accession>
<organism evidence="2">
    <name type="scientific">Octopus bimaculoides</name>
    <name type="common">California two-spotted octopus</name>
    <dbReference type="NCBI Taxonomy" id="37653"/>
    <lineage>
        <taxon>Eukaryota</taxon>
        <taxon>Metazoa</taxon>
        <taxon>Spiralia</taxon>
        <taxon>Lophotrochozoa</taxon>
        <taxon>Mollusca</taxon>
        <taxon>Cephalopoda</taxon>
        <taxon>Coleoidea</taxon>
        <taxon>Octopodiformes</taxon>
        <taxon>Octopoda</taxon>
        <taxon>Incirrata</taxon>
        <taxon>Octopodidae</taxon>
        <taxon>Octopus</taxon>
    </lineage>
</organism>
<sequence length="49" mass="5129">MLSSFVLTLFPPHPAMYRTGYDVGGGSAGRQAEREDRVGGGVGVCKGED</sequence>
<feature type="compositionally biased region" description="Gly residues" evidence="1">
    <location>
        <begin position="39"/>
        <end position="49"/>
    </location>
</feature>
<protein>
    <submittedName>
        <fullName evidence="2">Uncharacterized protein</fullName>
    </submittedName>
</protein>
<reference evidence="2" key="1">
    <citation type="submission" date="2015-07" db="EMBL/GenBank/DDBJ databases">
        <title>MeaNS - Measles Nucleotide Surveillance Program.</title>
        <authorList>
            <person name="Tran T."/>
            <person name="Druce J."/>
        </authorList>
    </citation>
    <scope>NUCLEOTIDE SEQUENCE</scope>
    <source>
        <strain evidence="2">UCB-OBI-ISO-001</strain>
        <tissue evidence="2">Gonad</tissue>
    </source>
</reference>